<dbReference type="Pfam" id="PF16327">
    <property type="entry name" value="CcmF_C"/>
    <property type="match status" value="1"/>
</dbReference>
<feature type="transmembrane region" description="Helical" evidence="2">
    <location>
        <begin position="467"/>
        <end position="487"/>
    </location>
</feature>
<keyword evidence="2" id="KW-1133">Transmembrane helix</keyword>
<evidence type="ECO:0000256" key="2">
    <source>
        <dbReference type="SAM" id="Phobius"/>
    </source>
</evidence>
<feature type="transmembrane region" description="Helical" evidence="2">
    <location>
        <begin position="177"/>
        <end position="195"/>
    </location>
</feature>
<dbReference type="GeneID" id="38574809"/>
<dbReference type="EMBL" id="MH705065">
    <property type="protein sequence ID" value="AZB86815.1"/>
    <property type="molecule type" value="Genomic_DNA"/>
</dbReference>
<sequence>MVQLQNFFFFPIFLVVLRGTAAPILFQWLVSRDVSTGAPFSNGTIIPISTSLLPVSVIIHSRGFMRSLNEAKRIVSIRARPLLLPNIIERSSPEKIQYISSFPDEKALSILSFFRQFFPTLLVIQSPAALVGQYFGFVVSDKTKSGTLADSVRALRRALLLFFHFTIIKFMGDFSYLESFCGVLCFFLFRTFFLSSHHRRDRLARHKFPFFVFHRQRRRELIISSLRRNNLNWSRCFLVRALPSGPMTVGYYFRKAPVNMKLSHGGVCIFIMGVILPNAKKIQSTGKTPLGSELHIGKVRSTLRGIDQLHGPTFHSICGNSIIYKPSLTNPLMSLTNPLMFEHDESRPALLQSRPTEGAKLSTDGRGFSSPPTGGGNFCGSPKGRRPEMAGRFTHTSLRKKGFTVLEHNSFSHWLTMFPEKRFYFSNQETSTTKVAIHTNLFTDLYALIGTGSFETGWYTTVIKLPFIFRIWIGFIMASLGGSLSLFRKLTFYRLDWN</sequence>
<accession>A0A3G6XM92</accession>
<dbReference type="AlphaFoldDB" id="A0A3G6XM92"/>
<protein>
    <submittedName>
        <fullName evidence="4">Cytochrome c biogenesis factor C</fullName>
    </submittedName>
</protein>
<proteinExistence type="predicted"/>
<dbReference type="PANTHER" id="PTHR36010">
    <property type="entry name" value="CYTOCHROME C BIOGENESIS CCMF C-TERMINAL-LIKE MITOCHONDRIAL PROTEIN-RELATED"/>
    <property type="match status" value="1"/>
</dbReference>
<evidence type="ECO:0000313" key="4">
    <source>
        <dbReference type="EMBL" id="AZB86815.1"/>
    </source>
</evidence>
<geneLocation type="mitochondrion" evidence="4"/>
<keyword evidence="2" id="KW-0812">Transmembrane</keyword>
<feature type="transmembrane region" description="Helical" evidence="2">
    <location>
        <begin position="45"/>
        <end position="64"/>
    </location>
</feature>
<feature type="domain" description="Cytochrome c-type biogenesis protein CcmF C-terminal" evidence="3">
    <location>
        <begin position="413"/>
        <end position="487"/>
    </location>
</feature>
<keyword evidence="4" id="KW-0496">Mitochondrion</keyword>
<feature type="region of interest" description="Disordered" evidence="1">
    <location>
        <begin position="353"/>
        <end position="386"/>
    </location>
</feature>
<organism evidence="4">
    <name type="scientific">Gymnomitrion concinnatum</name>
    <dbReference type="NCBI Taxonomy" id="209793"/>
    <lineage>
        <taxon>Eukaryota</taxon>
        <taxon>Viridiplantae</taxon>
        <taxon>Streptophyta</taxon>
        <taxon>Embryophyta</taxon>
        <taxon>Marchantiophyta</taxon>
        <taxon>Jungermanniopsida</taxon>
        <taxon>Jungermanniidae</taxon>
        <taxon>Jungermanniales</taxon>
        <taxon>Jungermanniineae</taxon>
        <taxon>Gymnomitriaceae</taxon>
        <taxon>Gymnomitrion</taxon>
    </lineage>
</organism>
<dbReference type="GO" id="GO:0017004">
    <property type="term" value="P:cytochrome complex assembly"/>
    <property type="evidence" value="ECO:0007669"/>
    <property type="project" value="InterPro"/>
</dbReference>
<dbReference type="RefSeq" id="YP_009545086.1">
    <property type="nucleotide sequence ID" value="NC_040132.1"/>
</dbReference>
<gene>
    <name evidence="4" type="primary">ccmFC</name>
</gene>
<evidence type="ECO:0000259" key="3">
    <source>
        <dbReference type="Pfam" id="PF16327"/>
    </source>
</evidence>
<dbReference type="InterPro" id="IPR032523">
    <property type="entry name" value="CcmF_C"/>
</dbReference>
<evidence type="ECO:0000256" key="1">
    <source>
        <dbReference type="SAM" id="MobiDB-lite"/>
    </source>
</evidence>
<dbReference type="PANTHER" id="PTHR36010:SF1">
    <property type="entry name" value="CYTOCHROME C BIOGENESIS CCMF C-TERMINAL-LIKE MITOCHONDRIAL PROTEIN-RELATED"/>
    <property type="match status" value="1"/>
</dbReference>
<keyword evidence="2" id="KW-0472">Membrane</keyword>
<dbReference type="InterPro" id="IPR044955">
    <property type="entry name" value="CCMFC"/>
</dbReference>
<reference evidence="4" key="1">
    <citation type="submission" date="2018-07" db="EMBL/GenBank/DDBJ databases">
        <title>Sequencing of organellar genomes of Gymnomitrion concinnatum (Jungermanniales) revealed the first exception in the structure and gene order of evolutionary stable liverworts mitogenomes.</title>
        <authorList>
            <person name="Myszczynski K."/>
            <person name="Sawicki J."/>
        </authorList>
    </citation>
    <scope>NUCLEOTIDE SEQUENCE</scope>
</reference>
<name>A0A3G6XM92_9MARC</name>